<name>A0A9P9BIA0_9PEZI</name>
<gene>
    <name evidence="2" type="ORF">B0I36DRAFT_397640</name>
</gene>
<accession>A0A9P9BIA0</accession>
<protein>
    <submittedName>
        <fullName evidence="2">CHAT domain-containing protein</fullName>
    </submittedName>
</protein>
<dbReference type="SUPFAM" id="SSF81901">
    <property type="entry name" value="HCP-like"/>
    <property type="match status" value="2"/>
</dbReference>
<dbReference type="OrthoDB" id="9991317at2759"/>
<dbReference type="Proteomes" id="UP000756346">
    <property type="component" value="Unassembled WGS sequence"/>
</dbReference>
<organism evidence="2 3">
    <name type="scientific">Microdochium trichocladiopsis</name>
    <dbReference type="NCBI Taxonomy" id="1682393"/>
    <lineage>
        <taxon>Eukaryota</taxon>
        <taxon>Fungi</taxon>
        <taxon>Dikarya</taxon>
        <taxon>Ascomycota</taxon>
        <taxon>Pezizomycotina</taxon>
        <taxon>Sordariomycetes</taxon>
        <taxon>Xylariomycetidae</taxon>
        <taxon>Xylariales</taxon>
        <taxon>Microdochiaceae</taxon>
        <taxon>Microdochium</taxon>
    </lineage>
</organism>
<dbReference type="InterPro" id="IPR024983">
    <property type="entry name" value="CHAT_dom"/>
</dbReference>
<comment type="caution">
    <text evidence="2">The sequence shown here is derived from an EMBL/GenBank/DDBJ whole genome shotgun (WGS) entry which is preliminary data.</text>
</comment>
<proteinExistence type="predicted"/>
<feature type="domain" description="CHAT" evidence="1">
    <location>
        <begin position="660"/>
        <end position="917"/>
    </location>
</feature>
<sequence>MNDWRQCTNLGVTHVRRYSETKETPLLGAGNQCFRRAVDLIPEGHPDQADVAFLLGDGYVKRWMLTELCVDLQSSLHWYSQALARTPKDHSEYSQRCATVGSSYAHLFLTSRETSDLDMAIDHYLGATGATPRHHPEWVQLHTSLGQLYFEKFELTQLRADSELAIGSLQRAIEASARNDQELYERFSVLAQLYSKRHELAGDPEDNEIAISLFEHMLMSIPNTPEAKLNLLYSVGSEYLARYERTANESDLEKALKHLQRALDLPDEIASSQPGLFLSLGRVYIAKFDRYGTSEACERAIQHIHKALDITSNDFCQRVNQLSLVGSIYITRAERTGQTDDFGHAIRYYKQALANTPENDIDRPGRLLALGLAFCSRYEHADTLDDLNSGVRYFHKALDLVPAGRQDNKATLLGSLGQGYRARSVQRVSQADWQLSVKYYCEALIQHSSPFRDRLPSARVLLSIFAEAKDWELQLFKSTTGIPTDCAAVSLSAGMPYFTALEFLEQGRGVVAGFASESHVDVSDLEKAHPHEYARFMGLQKYMNSNRSSDYTVRMLAPSTDVKQLNLDRYDACQQYDRLIHHIRGFPGFERFLLAPAEKDLKAAARSGPIVIVNISQYRCDAIIVQTDNISLVELPDLRAEDVEAHAKSLESPDCISSDLCEWLWDSLAERVLAALGLTKTPEHSWSRVWWIGTGHLAKLPIHAAGYHRDGSERTVMDRVISSYGSSIRALMKSRQARAPRDSPEASPREAVLVEMSRTPGHHDLQFAQEEVKEIGKLCLNNGLHIKEPASRGKELMDSLEHCEIFHFAGHGQTDSIDPSRSGLVLSDGILSIGALVERFKSRRTPFLAFLSACGTGQTKGELVPDESLHLITAFQVIGFRHVLGTLWQVNDGACIDVATSIYQWMFAHGTSDESIAGGLHHAIRRLRGKWLLENDMRSARIRFAKQQIQQTTTPRHEMDGSTNRHVRIPTVIDDDDEETNLLWAPWVHYGC</sequence>
<evidence type="ECO:0000259" key="1">
    <source>
        <dbReference type="Pfam" id="PF12770"/>
    </source>
</evidence>
<evidence type="ECO:0000313" key="3">
    <source>
        <dbReference type="Proteomes" id="UP000756346"/>
    </source>
</evidence>
<dbReference type="GeneID" id="70191133"/>
<dbReference type="AlphaFoldDB" id="A0A9P9BIA0"/>
<dbReference type="InterPro" id="IPR011990">
    <property type="entry name" value="TPR-like_helical_dom_sf"/>
</dbReference>
<dbReference type="EMBL" id="JAGTJQ010000013">
    <property type="protein sequence ID" value="KAH7014193.1"/>
    <property type="molecule type" value="Genomic_DNA"/>
</dbReference>
<keyword evidence="3" id="KW-1185">Reference proteome</keyword>
<reference evidence="2" key="1">
    <citation type="journal article" date="2021" name="Nat. Commun.">
        <title>Genetic determinants of endophytism in the Arabidopsis root mycobiome.</title>
        <authorList>
            <person name="Mesny F."/>
            <person name="Miyauchi S."/>
            <person name="Thiergart T."/>
            <person name="Pickel B."/>
            <person name="Atanasova L."/>
            <person name="Karlsson M."/>
            <person name="Huettel B."/>
            <person name="Barry K.W."/>
            <person name="Haridas S."/>
            <person name="Chen C."/>
            <person name="Bauer D."/>
            <person name="Andreopoulos W."/>
            <person name="Pangilinan J."/>
            <person name="LaButti K."/>
            <person name="Riley R."/>
            <person name="Lipzen A."/>
            <person name="Clum A."/>
            <person name="Drula E."/>
            <person name="Henrissat B."/>
            <person name="Kohler A."/>
            <person name="Grigoriev I.V."/>
            <person name="Martin F.M."/>
            <person name="Hacquard S."/>
        </authorList>
    </citation>
    <scope>NUCLEOTIDE SEQUENCE</scope>
    <source>
        <strain evidence="2">MPI-CAGE-CH-0230</strain>
    </source>
</reference>
<dbReference type="Pfam" id="PF12770">
    <property type="entry name" value="CHAT"/>
    <property type="match status" value="1"/>
</dbReference>
<dbReference type="Gene3D" id="1.25.40.10">
    <property type="entry name" value="Tetratricopeptide repeat domain"/>
    <property type="match status" value="2"/>
</dbReference>
<evidence type="ECO:0000313" key="2">
    <source>
        <dbReference type="EMBL" id="KAH7014193.1"/>
    </source>
</evidence>
<dbReference type="RefSeq" id="XP_046005160.1">
    <property type="nucleotide sequence ID" value="XM_046161587.1"/>
</dbReference>